<protein>
    <submittedName>
        <fullName evidence="2">Membrane protein</fullName>
    </submittedName>
</protein>
<dbReference type="PANTHER" id="PTHR37309">
    <property type="entry name" value="SLR0284 PROTEIN"/>
    <property type="match status" value="1"/>
</dbReference>
<feature type="transmembrane region" description="Helical" evidence="1">
    <location>
        <begin position="38"/>
        <end position="57"/>
    </location>
</feature>
<keyword evidence="1" id="KW-0472">Membrane</keyword>
<evidence type="ECO:0000313" key="2">
    <source>
        <dbReference type="EMBL" id="EYE89200.1"/>
    </source>
</evidence>
<keyword evidence="1" id="KW-0812">Transmembrane</keyword>
<accession>A0A017RZ39</accession>
<feature type="transmembrane region" description="Helical" evidence="1">
    <location>
        <begin position="95"/>
        <end position="114"/>
    </location>
</feature>
<gene>
    <name evidence="2" type="ORF">Q428_03650</name>
</gene>
<dbReference type="OrthoDB" id="1701386at2"/>
<proteinExistence type="predicted"/>
<dbReference type="Pfam" id="PF04020">
    <property type="entry name" value="Phage_holin_4_2"/>
    <property type="match status" value="1"/>
</dbReference>
<feature type="transmembrane region" description="Helical" evidence="1">
    <location>
        <begin position="12"/>
        <end position="32"/>
    </location>
</feature>
<dbReference type="InterPro" id="IPR007165">
    <property type="entry name" value="Phage_holin_4_2"/>
</dbReference>
<dbReference type="Proteomes" id="UP000019681">
    <property type="component" value="Unassembled WGS sequence"/>
</dbReference>
<organism evidence="2 3">
    <name type="scientific">Fervidicella metallireducens AeB</name>
    <dbReference type="NCBI Taxonomy" id="1403537"/>
    <lineage>
        <taxon>Bacteria</taxon>
        <taxon>Bacillati</taxon>
        <taxon>Bacillota</taxon>
        <taxon>Clostridia</taxon>
        <taxon>Eubacteriales</taxon>
        <taxon>Clostridiaceae</taxon>
        <taxon>Fervidicella</taxon>
    </lineage>
</organism>
<reference evidence="2 3" key="1">
    <citation type="journal article" date="2014" name="Genome Announc.">
        <title>Draft Genome Sequence of Fervidicella metallireducens Strain AeBT, an Iron-Reducing Thermoanaerobe from the Great Artesian Basin.</title>
        <authorList>
            <person name="Patel B.K."/>
        </authorList>
    </citation>
    <scope>NUCLEOTIDE SEQUENCE [LARGE SCALE GENOMIC DNA]</scope>
    <source>
        <strain evidence="2 3">AeB</strain>
    </source>
</reference>
<dbReference type="EMBL" id="AZQP01000007">
    <property type="protein sequence ID" value="EYE89200.1"/>
    <property type="molecule type" value="Genomic_DNA"/>
</dbReference>
<dbReference type="STRING" id="1403537.Q428_03650"/>
<keyword evidence="1" id="KW-1133">Transmembrane helix</keyword>
<evidence type="ECO:0000313" key="3">
    <source>
        <dbReference type="Proteomes" id="UP000019681"/>
    </source>
</evidence>
<name>A0A017RZ39_9CLOT</name>
<dbReference type="PANTHER" id="PTHR37309:SF1">
    <property type="entry name" value="SLR0284 PROTEIN"/>
    <property type="match status" value="1"/>
</dbReference>
<keyword evidence="3" id="KW-1185">Reference proteome</keyword>
<feature type="transmembrane region" description="Helical" evidence="1">
    <location>
        <begin position="69"/>
        <end position="89"/>
    </location>
</feature>
<dbReference type="AlphaFoldDB" id="A0A017RZ39"/>
<sequence>MADLYERKRPGLLSVIIKFLINSVVLLIVSFLVPGFFVAGFATALVAAIVIAILDYFVEAIFKIDATPFGRGLSGFIVAAVIIYVTQFIVAGVAVSFWGAIFAALVIGLINLIIPGRVI</sequence>
<evidence type="ECO:0000256" key="1">
    <source>
        <dbReference type="SAM" id="Phobius"/>
    </source>
</evidence>
<comment type="caution">
    <text evidence="2">The sequence shown here is derived from an EMBL/GenBank/DDBJ whole genome shotgun (WGS) entry which is preliminary data.</text>
</comment>
<dbReference type="RefSeq" id="WP_035378252.1">
    <property type="nucleotide sequence ID" value="NZ_AZQP01000007.1"/>
</dbReference>